<reference evidence="1 2" key="1">
    <citation type="submission" date="2016-07" db="EMBL/GenBank/DDBJ databases">
        <title>Draft genome of the white-rot fungus Obba rivulosa 3A-2.</title>
        <authorList>
            <consortium name="DOE Joint Genome Institute"/>
            <person name="Miettinen O."/>
            <person name="Riley R."/>
            <person name="Acob R."/>
            <person name="Barry K."/>
            <person name="Cullen D."/>
            <person name="De Vries R."/>
            <person name="Hainaut M."/>
            <person name="Hatakka A."/>
            <person name="Henrissat B."/>
            <person name="Hilden K."/>
            <person name="Kuo R."/>
            <person name="Labutti K."/>
            <person name="Lipzen A."/>
            <person name="Makela M.R."/>
            <person name="Sandor L."/>
            <person name="Spatafora J.W."/>
            <person name="Grigoriev I.V."/>
            <person name="Hibbett D.S."/>
        </authorList>
    </citation>
    <scope>NUCLEOTIDE SEQUENCE [LARGE SCALE GENOMIC DNA]</scope>
    <source>
        <strain evidence="1 2">3A-2</strain>
    </source>
</reference>
<dbReference type="Proteomes" id="UP000250043">
    <property type="component" value="Unassembled WGS sequence"/>
</dbReference>
<name>A0A8E2DID4_9APHY</name>
<accession>A0A8E2DID4</accession>
<proteinExistence type="predicted"/>
<sequence>MQRVHMEYCTRTTVYAPSCAFYSLLGVSAYTPLHVRDLSIKTLRTLWKSRPCDRSRLEHDYVAIPCGFYTFSFAHHVRHTPLARSKSQERYMFAFSHSSYENLIGT</sequence>
<evidence type="ECO:0000313" key="1">
    <source>
        <dbReference type="EMBL" id="OCH87881.1"/>
    </source>
</evidence>
<dbReference type="EMBL" id="KV722470">
    <property type="protein sequence ID" value="OCH87881.1"/>
    <property type="molecule type" value="Genomic_DNA"/>
</dbReference>
<protein>
    <submittedName>
        <fullName evidence="1">Uncharacterized protein</fullName>
    </submittedName>
</protein>
<gene>
    <name evidence="1" type="ORF">OBBRIDRAFT_128364</name>
</gene>
<keyword evidence="2" id="KW-1185">Reference proteome</keyword>
<dbReference type="AlphaFoldDB" id="A0A8E2DID4"/>
<evidence type="ECO:0000313" key="2">
    <source>
        <dbReference type="Proteomes" id="UP000250043"/>
    </source>
</evidence>
<organism evidence="1 2">
    <name type="scientific">Obba rivulosa</name>
    <dbReference type="NCBI Taxonomy" id="1052685"/>
    <lineage>
        <taxon>Eukaryota</taxon>
        <taxon>Fungi</taxon>
        <taxon>Dikarya</taxon>
        <taxon>Basidiomycota</taxon>
        <taxon>Agaricomycotina</taxon>
        <taxon>Agaricomycetes</taxon>
        <taxon>Polyporales</taxon>
        <taxon>Gelatoporiaceae</taxon>
        <taxon>Obba</taxon>
    </lineage>
</organism>